<dbReference type="RefSeq" id="WP_378166886.1">
    <property type="nucleotide sequence ID" value="NZ_JBHSBU010000001.1"/>
</dbReference>
<dbReference type="PANTHER" id="PTHR43298">
    <property type="entry name" value="MULTIDRUG RESISTANCE PROTEIN NORM-RELATED"/>
    <property type="match status" value="1"/>
</dbReference>
<dbReference type="Pfam" id="PF01554">
    <property type="entry name" value="MatE"/>
    <property type="match status" value="2"/>
</dbReference>
<feature type="transmembrane region" description="Helical" evidence="10">
    <location>
        <begin position="104"/>
        <end position="124"/>
    </location>
</feature>
<dbReference type="PANTHER" id="PTHR43298:SF2">
    <property type="entry name" value="FMN_FAD EXPORTER YEEO-RELATED"/>
    <property type="match status" value="1"/>
</dbReference>
<sequence>MSYPRLNSWTDVRREVAALWSLAWPILTGQLASIGMAVADVAMAGHYGAEDLAAVSLGASVWSIVVVTLMGLMMSINPTVAHHVGAGESDRIGHVVRQGLWKSLIVGLVAFTLTNLAALVFDVMQIEPGVRDKAKMFVHISSFGLPAFAAYRVLYGYSASLNQTKPMMVISIVALAFNIVANYGLIYGNFGLPEMGGVGCAVATALGLWLVLIAMVWWIRRAPVYRDTNPFERFEGPKREEISTLFRIGIPIGITYFAESSAFGLIALLVAKFGAVEVAAHQIALNFSSLVFMVPLSLGLGLITRVGHALGEGDPRAARFRSWVGVGLALILAVLSATLIAAGNDLIAAAYTSDLAIARLAAHLLIFAALFQLSDATQVATSCAIRGYKVTRPPMVIHMTAFWGFSLPLGCALGLAPDWLPWRPERPLAAEGFWISLVVGLTVAAVLLCWFLARLTRRWIDEREPDKTAIGERLAGEQK</sequence>
<feature type="transmembrane region" description="Helical" evidence="10">
    <location>
        <begin position="355"/>
        <end position="374"/>
    </location>
</feature>
<feature type="transmembrane region" description="Helical" evidence="10">
    <location>
        <begin position="323"/>
        <end position="343"/>
    </location>
</feature>
<proteinExistence type="predicted"/>
<evidence type="ECO:0000313" key="12">
    <source>
        <dbReference type="Proteomes" id="UP001595791"/>
    </source>
</evidence>
<keyword evidence="2" id="KW-0813">Transport</keyword>
<keyword evidence="8 10" id="KW-0472">Membrane</keyword>
<feature type="transmembrane region" description="Helical" evidence="10">
    <location>
        <begin position="283"/>
        <end position="303"/>
    </location>
</feature>
<keyword evidence="5 10" id="KW-0812">Transmembrane</keyword>
<feature type="transmembrane region" description="Helical" evidence="10">
    <location>
        <begin position="432"/>
        <end position="453"/>
    </location>
</feature>
<evidence type="ECO:0000256" key="8">
    <source>
        <dbReference type="ARBA" id="ARBA00023136"/>
    </source>
</evidence>
<evidence type="ECO:0000256" key="5">
    <source>
        <dbReference type="ARBA" id="ARBA00022692"/>
    </source>
</evidence>
<dbReference type="EMBL" id="JBHSBU010000001">
    <property type="protein sequence ID" value="MFC4161207.1"/>
    <property type="molecule type" value="Genomic_DNA"/>
</dbReference>
<dbReference type="Proteomes" id="UP001595791">
    <property type="component" value="Unassembled WGS sequence"/>
</dbReference>
<feature type="transmembrane region" description="Helical" evidence="10">
    <location>
        <begin position="55"/>
        <end position="73"/>
    </location>
</feature>
<keyword evidence="3" id="KW-0050">Antiport</keyword>
<evidence type="ECO:0000256" key="1">
    <source>
        <dbReference type="ARBA" id="ARBA00004429"/>
    </source>
</evidence>
<organism evidence="11 12">
    <name type="scientific">Chitinimonas lacunae</name>
    <dbReference type="NCBI Taxonomy" id="1963018"/>
    <lineage>
        <taxon>Bacteria</taxon>
        <taxon>Pseudomonadati</taxon>
        <taxon>Pseudomonadota</taxon>
        <taxon>Betaproteobacteria</taxon>
        <taxon>Neisseriales</taxon>
        <taxon>Chitinibacteraceae</taxon>
        <taxon>Chitinimonas</taxon>
    </lineage>
</organism>
<evidence type="ECO:0000313" key="11">
    <source>
        <dbReference type="EMBL" id="MFC4161207.1"/>
    </source>
</evidence>
<name>A0ABV8MSG6_9NEIS</name>
<evidence type="ECO:0000256" key="9">
    <source>
        <dbReference type="ARBA" id="ARBA00031636"/>
    </source>
</evidence>
<feature type="transmembrane region" description="Helical" evidence="10">
    <location>
        <begin position="136"/>
        <end position="155"/>
    </location>
</feature>
<dbReference type="CDD" id="cd13131">
    <property type="entry name" value="MATE_NorM_like"/>
    <property type="match status" value="1"/>
</dbReference>
<reference evidence="12" key="1">
    <citation type="journal article" date="2019" name="Int. J. Syst. Evol. Microbiol.">
        <title>The Global Catalogue of Microorganisms (GCM) 10K type strain sequencing project: providing services to taxonomists for standard genome sequencing and annotation.</title>
        <authorList>
            <consortium name="The Broad Institute Genomics Platform"/>
            <consortium name="The Broad Institute Genome Sequencing Center for Infectious Disease"/>
            <person name="Wu L."/>
            <person name="Ma J."/>
        </authorList>
    </citation>
    <scope>NUCLEOTIDE SEQUENCE [LARGE SCALE GENOMIC DNA]</scope>
    <source>
        <strain evidence="12">LMG 29894</strain>
    </source>
</reference>
<feature type="transmembrane region" description="Helical" evidence="10">
    <location>
        <begin position="248"/>
        <end position="271"/>
    </location>
</feature>
<gene>
    <name evidence="11" type="ORF">ACFOW7_17865</name>
</gene>
<keyword evidence="7" id="KW-0406">Ion transport</keyword>
<feature type="transmembrane region" description="Helical" evidence="10">
    <location>
        <begin position="167"/>
        <end position="190"/>
    </location>
</feature>
<dbReference type="PIRSF" id="PIRSF006603">
    <property type="entry name" value="DinF"/>
    <property type="match status" value="1"/>
</dbReference>
<dbReference type="InterPro" id="IPR050222">
    <property type="entry name" value="MATE_MdtK"/>
</dbReference>
<evidence type="ECO:0000256" key="7">
    <source>
        <dbReference type="ARBA" id="ARBA00023065"/>
    </source>
</evidence>
<keyword evidence="12" id="KW-1185">Reference proteome</keyword>
<evidence type="ECO:0000256" key="3">
    <source>
        <dbReference type="ARBA" id="ARBA00022449"/>
    </source>
</evidence>
<keyword evidence="6 10" id="KW-1133">Transmembrane helix</keyword>
<dbReference type="NCBIfam" id="TIGR00797">
    <property type="entry name" value="matE"/>
    <property type="match status" value="1"/>
</dbReference>
<feature type="transmembrane region" description="Helical" evidence="10">
    <location>
        <begin position="395"/>
        <end position="420"/>
    </location>
</feature>
<evidence type="ECO:0000256" key="2">
    <source>
        <dbReference type="ARBA" id="ARBA00022448"/>
    </source>
</evidence>
<keyword evidence="4" id="KW-1003">Cell membrane</keyword>
<dbReference type="InterPro" id="IPR002528">
    <property type="entry name" value="MATE_fam"/>
</dbReference>
<dbReference type="InterPro" id="IPR048279">
    <property type="entry name" value="MdtK-like"/>
</dbReference>
<evidence type="ECO:0000256" key="4">
    <source>
        <dbReference type="ARBA" id="ARBA00022475"/>
    </source>
</evidence>
<protein>
    <recommendedName>
        <fullName evidence="9">Multidrug-efflux transporter</fullName>
    </recommendedName>
</protein>
<comment type="caution">
    <text evidence="11">The sequence shown here is derived from an EMBL/GenBank/DDBJ whole genome shotgun (WGS) entry which is preliminary data.</text>
</comment>
<feature type="transmembrane region" description="Helical" evidence="10">
    <location>
        <begin position="196"/>
        <end position="219"/>
    </location>
</feature>
<evidence type="ECO:0000256" key="10">
    <source>
        <dbReference type="SAM" id="Phobius"/>
    </source>
</evidence>
<comment type="subcellular location">
    <subcellularLocation>
        <location evidence="1">Cell inner membrane</location>
        <topology evidence="1">Multi-pass membrane protein</topology>
    </subcellularLocation>
</comment>
<evidence type="ECO:0000256" key="6">
    <source>
        <dbReference type="ARBA" id="ARBA00022989"/>
    </source>
</evidence>
<accession>A0ABV8MSG6</accession>